<evidence type="ECO:0000256" key="3">
    <source>
        <dbReference type="ARBA" id="ARBA00022692"/>
    </source>
</evidence>
<keyword evidence="3 6" id="KW-0812">Transmembrane</keyword>
<feature type="transmembrane region" description="Helical" evidence="6">
    <location>
        <begin position="338"/>
        <end position="356"/>
    </location>
</feature>
<feature type="transmembrane region" description="Helical" evidence="6">
    <location>
        <begin position="21"/>
        <end position="42"/>
    </location>
</feature>
<evidence type="ECO:0000256" key="4">
    <source>
        <dbReference type="ARBA" id="ARBA00022989"/>
    </source>
</evidence>
<dbReference type="InterPro" id="IPR013525">
    <property type="entry name" value="ABC2_TM"/>
</dbReference>
<dbReference type="Pfam" id="PF12698">
    <property type="entry name" value="ABC2_membrane_3"/>
    <property type="match status" value="1"/>
</dbReference>
<keyword evidence="2" id="KW-1003">Cell membrane</keyword>
<gene>
    <name evidence="8" type="ORF">D8M05_01405</name>
</gene>
<dbReference type="PANTHER" id="PTHR30294:SF29">
    <property type="entry name" value="MULTIDRUG ABC TRANSPORTER PERMEASE YBHS-RELATED"/>
    <property type="match status" value="1"/>
</dbReference>
<reference evidence="8 9" key="1">
    <citation type="journal article" date="2015" name="Antonie Van Leeuwenhoek">
        <title>Oceanobacillus bengalensis sp. nov., a bacterium isolated from seawater of the Bay of Bengal.</title>
        <authorList>
            <person name="Yongchang O."/>
            <person name="Xiang W."/>
            <person name="Wang G."/>
        </authorList>
    </citation>
    <scope>NUCLEOTIDE SEQUENCE [LARGE SCALE GENOMIC DNA]</scope>
    <source>
        <strain evidence="8 9">MCCC 1K00260</strain>
    </source>
</reference>
<feature type="transmembrane region" description="Helical" evidence="6">
    <location>
        <begin position="183"/>
        <end position="207"/>
    </location>
</feature>
<protein>
    <submittedName>
        <fullName evidence="8">ABC transporter permease</fullName>
    </submittedName>
</protein>
<feature type="transmembrane region" description="Helical" evidence="6">
    <location>
        <begin position="278"/>
        <end position="301"/>
    </location>
</feature>
<dbReference type="RefSeq" id="WP_121127872.1">
    <property type="nucleotide sequence ID" value="NZ_JBHUFK010000020.1"/>
</dbReference>
<dbReference type="GO" id="GO:0140359">
    <property type="term" value="F:ABC-type transporter activity"/>
    <property type="evidence" value="ECO:0007669"/>
    <property type="project" value="InterPro"/>
</dbReference>
<evidence type="ECO:0000313" key="9">
    <source>
        <dbReference type="Proteomes" id="UP000281813"/>
    </source>
</evidence>
<dbReference type="AlphaFoldDB" id="A0A494Z871"/>
<feature type="transmembrane region" description="Helical" evidence="6">
    <location>
        <begin position="228"/>
        <end position="254"/>
    </location>
</feature>
<dbReference type="InterPro" id="IPR051449">
    <property type="entry name" value="ABC-2_transporter_component"/>
</dbReference>
<keyword evidence="5 6" id="KW-0472">Membrane</keyword>
<evidence type="ECO:0000259" key="7">
    <source>
        <dbReference type="Pfam" id="PF12698"/>
    </source>
</evidence>
<keyword evidence="4 6" id="KW-1133">Transmembrane helix</keyword>
<evidence type="ECO:0000256" key="5">
    <source>
        <dbReference type="ARBA" id="ARBA00023136"/>
    </source>
</evidence>
<feature type="domain" description="ABC-2 type transporter transmembrane" evidence="7">
    <location>
        <begin position="19"/>
        <end position="387"/>
    </location>
</feature>
<dbReference type="PANTHER" id="PTHR30294">
    <property type="entry name" value="MEMBRANE COMPONENT OF ABC TRANSPORTER YHHJ-RELATED"/>
    <property type="match status" value="1"/>
</dbReference>
<feature type="transmembrane region" description="Helical" evidence="6">
    <location>
        <begin position="368"/>
        <end position="390"/>
    </location>
</feature>
<dbReference type="EMBL" id="RBZO01000001">
    <property type="protein sequence ID" value="RKQ18793.1"/>
    <property type="molecule type" value="Genomic_DNA"/>
</dbReference>
<evidence type="ECO:0000256" key="6">
    <source>
        <dbReference type="SAM" id="Phobius"/>
    </source>
</evidence>
<accession>A0A494Z871</accession>
<dbReference type="Proteomes" id="UP000281813">
    <property type="component" value="Unassembled WGS sequence"/>
</dbReference>
<keyword evidence="9" id="KW-1185">Reference proteome</keyword>
<evidence type="ECO:0000256" key="2">
    <source>
        <dbReference type="ARBA" id="ARBA00022475"/>
    </source>
</evidence>
<sequence length="418" mass="46156">MNKFWIIMSHTYMTKLKAKSFIISTAIAFLFIIGLVNFQSIIDIFSSDTTEKIAVIDESDALTETLSMSVEATNEDMEIVPFDGTEEDGKQAVQDEEFEALIVLSLNENQLPEATYYANNISDTSNQMFFEQQLQQIKVAIATQQSGIDAQAFAEINEPIAFDSVALDETAKTSEELNQARGIVYIMLFVLYMAVLSYGQMIMTDVANEKSSRVMEILVSSAPAITHMFAKIVGIALVGLTQIVSLILVAYFLIQSKQDEFIGGMFEYLGFGDISPSIYIYAIVFFLLGYLLYATLAAMLGSLVSRVEDAGQMMMPMIFLVMIAFFIAIFGLNAPTASFVTVTSFIPFFAPMIMFMRIGMLDVPLWEVGLSLGLLVGTIILLAVIGARVYKGGVLMYGRSSSLKDIKKALALSKREKS</sequence>
<proteinExistence type="predicted"/>
<dbReference type="OrthoDB" id="9768837at2"/>
<evidence type="ECO:0000313" key="8">
    <source>
        <dbReference type="EMBL" id="RKQ18793.1"/>
    </source>
</evidence>
<feature type="transmembrane region" description="Helical" evidence="6">
    <location>
        <begin position="313"/>
        <end position="332"/>
    </location>
</feature>
<organism evidence="8 9">
    <name type="scientific">Oceanobacillus bengalensis</name>
    <dbReference type="NCBI Taxonomy" id="1435466"/>
    <lineage>
        <taxon>Bacteria</taxon>
        <taxon>Bacillati</taxon>
        <taxon>Bacillota</taxon>
        <taxon>Bacilli</taxon>
        <taxon>Bacillales</taxon>
        <taxon>Bacillaceae</taxon>
        <taxon>Oceanobacillus</taxon>
    </lineage>
</organism>
<comment type="subcellular location">
    <subcellularLocation>
        <location evidence="1">Cell membrane</location>
        <topology evidence="1">Multi-pass membrane protein</topology>
    </subcellularLocation>
</comment>
<name>A0A494Z871_9BACI</name>
<evidence type="ECO:0000256" key="1">
    <source>
        <dbReference type="ARBA" id="ARBA00004651"/>
    </source>
</evidence>
<comment type="caution">
    <text evidence="8">The sequence shown here is derived from an EMBL/GenBank/DDBJ whole genome shotgun (WGS) entry which is preliminary data.</text>
</comment>
<dbReference type="GO" id="GO:0005886">
    <property type="term" value="C:plasma membrane"/>
    <property type="evidence" value="ECO:0007669"/>
    <property type="project" value="UniProtKB-SubCell"/>
</dbReference>